<gene>
    <name evidence="1" type="ORF">RhiirA1_453286</name>
</gene>
<dbReference type="AlphaFoldDB" id="A0A2I1EDS7"/>
<dbReference type="Proteomes" id="UP000232688">
    <property type="component" value="Unassembled WGS sequence"/>
</dbReference>
<dbReference type="SUPFAM" id="SSF53098">
    <property type="entry name" value="Ribonuclease H-like"/>
    <property type="match status" value="1"/>
</dbReference>
<dbReference type="VEuPathDB" id="FungiDB:RhiirA1_453286"/>
<dbReference type="InterPro" id="IPR036397">
    <property type="entry name" value="RNaseH_sf"/>
</dbReference>
<dbReference type="GO" id="GO:0003676">
    <property type="term" value="F:nucleic acid binding"/>
    <property type="evidence" value="ECO:0007669"/>
    <property type="project" value="InterPro"/>
</dbReference>
<comment type="caution">
    <text evidence="1">The sequence shown here is derived from an EMBL/GenBank/DDBJ whole genome shotgun (WGS) entry which is preliminary data.</text>
</comment>
<dbReference type="OrthoDB" id="2317601at2759"/>
<evidence type="ECO:0000313" key="2">
    <source>
        <dbReference type="Proteomes" id="UP000232688"/>
    </source>
</evidence>
<accession>A0A2I1EDS7</accession>
<protein>
    <submittedName>
        <fullName evidence="1">Uncharacterized protein</fullName>
    </submittedName>
</protein>
<proteinExistence type="predicted"/>
<dbReference type="InterPro" id="IPR012337">
    <property type="entry name" value="RNaseH-like_sf"/>
</dbReference>
<dbReference type="EMBL" id="LLXH01000157">
    <property type="protein sequence ID" value="PKC71641.1"/>
    <property type="molecule type" value="Genomic_DNA"/>
</dbReference>
<reference evidence="1 2" key="1">
    <citation type="submission" date="2017-10" db="EMBL/GenBank/DDBJ databases">
        <title>Extensive intraspecific genome diversity in a model arbuscular mycorrhizal fungus.</title>
        <authorList>
            <person name="Chen E.C.H."/>
            <person name="Morin E."/>
            <person name="Baudet D."/>
            <person name="Noel J."/>
            <person name="Ndikumana S."/>
            <person name="Charron P."/>
            <person name="St-Onge C."/>
            <person name="Giorgi J."/>
            <person name="Grigoriev I.V."/>
            <person name="Roux C."/>
            <person name="Martin F.M."/>
            <person name="Corradi N."/>
        </authorList>
    </citation>
    <scope>NUCLEOTIDE SEQUENCE [LARGE SCALE GENOMIC DNA]</scope>
    <source>
        <strain evidence="1 2">A1</strain>
    </source>
</reference>
<organism evidence="1 2">
    <name type="scientific">Rhizophagus irregularis</name>
    <dbReference type="NCBI Taxonomy" id="588596"/>
    <lineage>
        <taxon>Eukaryota</taxon>
        <taxon>Fungi</taxon>
        <taxon>Fungi incertae sedis</taxon>
        <taxon>Mucoromycota</taxon>
        <taxon>Glomeromycotina</taxon>
        <taxon>Glomeromycetes</taxon>
        <taxon>Glomerales</taxon>
        <taxon>Glomeraceae</taxon>
        <taxon>Rhizophagus</taxon>
    </lineage>
</organism>
<evidence type="ECO:0000313" key="1">
    <source>
        <dbReference type="EMBL" id="PKC71641.1"/>
    </source>
</evidence>
<name>A0A2I1EDS7_9GLOM</name>
<reference evidence="1 2" key="2">
    <citation type="submission" date="2017-10" db="EMBL/GenBank/DDBJ databases">
        <title>Genome analyses suggest a sexual origin of heterokaryosis in a supposedly ancient asexual fungus.</title>
        <authorList>
            <person name="Corradi N."/>
            <person name="Sedzielewska K."/>
            <person name="Noel J."/>
            <person name="Charron P."/>
            <person name="Farinelli L."/>
            <person name="Marton T."/>
            <person name="Kruger M."/>
            <person name="Pelin A."/>
            <person name="Brachmann A."/>
            <person name="Corradi N."/>
        </authorList>
    </citation>
    <scope>NUCLEOTIDE SEQUENCE [LARGE SCALE GENOMIC DNA]</scope>
    <source>
        <strain evidence="1 2">A1</strain>
    </source>
</reference>
<dbReference type="Gene3D" id="3.30.420.10">
    <property type="entry name" value="Ribonuclease H-like superfamily/Ribonuclease H"/>
    <property type="match status" value="1"/>
</dbReference>
<sequence>MKYIQSISYSIPSTISLDIPTNFIARFIDRCDVHDNLYALQQTLSSSSVFDFHTDGSVTDMVKFISPYIQFNSLIDRWCSSNHAELAAVLAALLVSPLSSIITIYTDSKSIIDHYNNLSYFSFPLTPHNIFKGLNNNSYGLWF</sequence>